<dbReference type="InterPro" id="IPR002156">
    <property type="entry name" value="RNaseH_domain"/>
</dbReference>
<evidence type="ECO:0008006" key="6">
    <source>
        <dbReference type="Google" id="ProtNLM"/>
    </source>
</evidence>
<dbReference type="InterPro" id="IPR036397">
    <property type="entry name" value="RNaseH_sf"/>
</dbReference>
<dbReference type="Pfam" id="PF13966">
    <property type="entry name" value="zf-RVT"/>
    <property type="match status" value="1"/>
</dbReference>
<name>A0A7J9KDY8_9ROSI</name>
<evidence type="ECO:0000313" key="4">
    <source>
        <dbReference type="EMBL" id="MBA0844648.1"/>
    </source>
</evidence>
<evidence type="ECO:0000259" key="2">
    <source>
        <dbReference type="Pfam" id="PF13456"/>
    </source>
</evidence>
<dbReference type="InterPro" id="IPR026960">
    <property type="entry name" value="RVT-Znf"/>
</dbReference>
<proteinExistence type="predicted"/>
<feature type="non-terminal residue" evidence="4">
    <location>
        <position position="1"/>
    </location>
</feature>
<feature type="domain" description="Reverse transcriptase" evidence="1">
    <location>
        <begin position="127"/>
        <end position="207"/>
    </location>
</feature>
<dbReference type="GO" id="GO:0004523">
    <property type="term" value="F:RNA-DNA hybrid ribonuclease activity"/>
    <property type="evidence" value="ECO:0007669"/>
    <property type="project" value="InterPro"/>
</dbReference>
<sequence>GPQFTWQRGGVDERLDRVICNDDWVEIEVRNKFKSVLHNEEIIWRQKARLYGEQSGLMSGLPPNAFSCLSDRDLDVLNKEILGKEIKSALFDMAPLKSPTNNGYHALFYQSQWDHVGSSVCKWIKKPINLCSILYKLVMKIIVNRFKMVFSKIIAPEQTGFVAGRDITDNTIISQEVIHSMRSNQKHRKWMTIKIDLENEYDRVSWNGVPTRKFWLCRGFSPYLFILFMERLGQNIRSAIDPGSWTPIRLARTGPPLFHLFFVDDLIIFGHAEESQAKVPSIANLNMDYPLRDMVTEDGSWNLELFRLWVSEEVISRIKFQGPQHVRFFLGLTLKQRLLMNAERVRRGVGDDSTCGLCSQDFEEVLHVLSDCPALEKFGTNLFQEKGYLASTPEHYSNECQGFATTSGLVRDHNKWWMFDFDRYLGNCTISKCELWGILDGVKLISDHCVEGVLIQIDCLEAVNAIQEGSIRDSNSALIRKIHQLLGNFKHWKIQHIPKKENVFTNNLIKM</sequence>
<accession>A0A7J9KDY8</accession>
<dbReference type="Pfam" id="PF00078">
    <property type="entry name" value="RVT_1"/>
    <property type="match status" value="1"/>
</dbReference>
<dbReference type="InterPro" id="IPR000477">
    <property type="entry name" value="RT_dom"/>
</dbReference>
<dbReference type="PANTHER" id="PTHR46890:SF48">
    <property type="entry name" value="RNA-DIRECTED DNA POLYMERASE"/>
    <property type="match status" value="1"/>
</dbReference>
<feature type="domain" description="Reverse transcriptase zinc-binding" evidence="3">
    <location>
        <begin position="321"/>
        <end position="375"/>
    </location>
</feature>
<evidence type="ECO:0000259" key="1">
    <source>
        <dbReference type="Pfam" id="PF00078"/>
    </source>
</evidence>
<dbReference type="Proteomes" id="UP000593575">
    <property type="component" value="Unassembled WGS sequence"/>
</dbReference>
<dbReference type="Gene3D" id="3.30.420.10">
    <property type="entry name" value="Ribonuclease H-like superfamily/Ribonuclease H"/>
    <property type="match status" value="1"/>
</dbReference>
<dbReference type="InterPro" id="IPR052343">
    <property type="entry name" value="Retrotransposon-Effector_Assoc"/>
</dbReference>
<dbReference type="PANTHER" id="PTHR46890">
    <property type="entry name" value="NON-LTR RETROLELEMENT REVERSE TRANSCRIPTASE-LIKE PROTEIN-RELATED"/>
    <property type="match status" value="1"/>
</dbReference>
<dbReference type="CDD" id="cd06222">
    <property type="entry name" value="RNase_H_like"/>
    <property type="match status" value="1"/>
</dbReference>
<dbReference type="GO" id="GO:0003676">
    <property type="term" value="F:nucleic acid binding"/>
    <property type="evidence" value="ECO:0007669"/>
    <property type="project" value="InterPro"/>
</dbReference>
<organism evidence="4 5">
    <name type="scientific">Gossypium armourianum</name>
    <dbReference type="NCBI Taxonomy" id="34283"/>
    <lineage>
        <taxon>Eukaryota</taxon>
        <taxon>Viridiplantae</taxon>
        <taxon>Streptophyta</taxon>
        <taxon>Embryophyta</taxon>
        <taxon>Tracheophyta</taxon>
        <taxon>Spermatophyta</taxon>
        <taxon>Magnoliopsida</taxon>
        <taxon>eudicotyledons</taxon>
        <taxon>Gunneridae</taxon>
        <taxon>Pentapetalae</taxon>
        <taxon>rosids</taxon>
        <taxon>malvids</taxon>
        <taxon>Malvales</taxon>
        <taxon>Malvaceae</taxon>
        <taxon>Malvoideae</taxon>
        <taxon>Gossypium</taxon>
    </lineage>
</organism>
<gene>
    <name evidence="4" type="ORF">Goarm_000073</name>
</gene>
<dbReference type="Pfam" id="PF13456">
    <property type="entry name" value="RVT_3"/>
    <property type="match status" value="1"/>
</dbReference>
<reference evidence="4 5" key="1">
    <citation type="journal article" date="2019" name="Genome Biol. Evol.">
        <title>Insights into the evolution of the New World diploid cottons (Gossypium, subgenus Houzingenia) based on genome sequencing.</title>
        <authorList>
            <person name="Grover C.E."/>
            <person name="Arick M.A. 2nd"/>
            <person name="Thrash A."/>
            <person name="Conover J.L."/>
            <person name="Sanders W.S."/>
            <person name="Peterson D.G."/>
            <person name="Frelichowski J.E."/>
            <person name="Scheffler J.A."/>
            <person name="Scheffler B.E."/>
            <person name="Wendel J.F."/>
        </authorList>
    </citation>
    <scope>NUCLEOTIDE SEQUENCE [LARGE SCALE GENOMIC DNA]</scope>
    <source>
        <strain evidence="4">6</strain>
        <tissue evidence="4">Leaf</tissue>
    </source>
</reference>
<evidence type="ECO:0000313" key="5">
    <source>
        <dbReference type="Proteomes" id="UP000593575"/>
    </source>
</evidence>
<dbReference type="AlphaFoldDB" id="A0A7J9KDY8"/>
<keyword evidence="5" id="KW-1185">Reference proteome</keyword>
<evidence type="ECO:0000259" key="3">
    <source>
        <dbReference type="Pfam" id="PF13966"/>
    </source>
</evidence>
<comment type="caution">
    <text evidence="4">The sequence shown here is derived from an EMBL/GenBank/DDBJ whole genome shotgun (WGS) entry which is preliminary data.</text>
</comment>
<dbReference type="InterPro" id="IPR044730">
    <property type="entry name" value="RNase_H-like_dom_plant"/>
</dbReference>
<feature type="domain" description="RNase H type-1" evidence="2">
    <location>
        <begin position="402"/>
        <end position="510"/>
    </location>
</feature>
<feature type="non-terminal residue" evidence="4">
    <location>
        <position position="511"/>
    </location>
</feature>
<dbReference type="EMBL" id="JABFAE010171962">
    <property type="protein sequence ID" value="MBA0844648.1"/>
    <property type="molecule type" value="Genomic_DNA"/>
</dbReference>
<protein>
    <recommendedName>
        <fullName evidence="6">Reverse transcriptase</fullName>
    </recommendedName>
</protein>